<accession>A0A532VBI8</accession>
<dbReference type="PROSITE" id="PS51257">
    <property type="entry name" value="PROKAR_LIPOPROTEIN"/>
    <property type="match status" value="1"/>
</dbReference>
<evidence type="ECO:0000259" key="1">
    <source>
        <dbReference type="Pfam" id="PF03537"/>
    </source>
</evidence>
<dbReference type="Pfam" id="PF03537">
    <property type="entry name" value="Glyco_hydro_114"/>
    <property type="match status" value="1"/>
</dbReference>
<comment type="caution">
    <text evidence="2">The sequence shown here is derived from an EMBL/GenBank/DDBJ whole genome shotgun (WGS) entry which is preliminary data.</text>
</comment>
<feature type="domain" description="Glycoside-hydrolase family GH114 TIM-barrel" evidence="1">
    <location>
        <begin position="213"/>
        <end position="319"/>
    </location>
</feature>
<evidence type="ECO:0000313" key="2">
    <source>
        <dbReference type="EMBL" id="TKJ44327.1"/>
    </source>
</evidence>
<sequence length="321" mass="36830">MNRFVSSVRAAFVFLLLAGCGDDLPDLDFRQEMVDFVIEISDYAESEDSTFLIFPQNNPDLWSEEGYLDAVDGIGQEELYYGYDGDGVATPAEVTSEWEQELRHFRDAGKLVLTVDYPFDDPETPSFTPQIRSKIDSAYSRSQTQGFVSYCAVRELISITVNPGHEPEPNMEPITSLDDVKDPIYILQHGESLSRSKFLDSLASLWFDLIVMDHADDDGLYTSAEISGLKEKSGAIILAYMSIGEAEDYRFYWKEEWDRKQDRPEWIEEENPDWEGNYLVRYWEDAWKQIIFGTDSSYLDVIMAQGFDGVYLDKIDSYSSF</sequence>
<dbReference type="AlphaFoldDB" id="A0A532VBI8"/>
<dbReference type="Proteomes" id="UP000317778">
    <property type="component" value="Unassembled WGS sequence"/>
</dbReference>
<dbReference type="InterPro" id="IPR016062">
    <property type="entry name" value="TM1410-rel"/>
</dbReference>
<name>A0A532VBI8_UNCT6</name>
<reference evidence="2 3" key="1">
    <citation type="submission" date="2017-06" db="EMBL/GenBank/DDBJ databases">
        <title>Novel microbial phyla capable of carbon fixation and sulfur reduction in deep-sea sediments.</title>
        <authorList>
            <person name="Huang J."/>
            <person name="Baker B."/>
            <person name="Wang Y."/>
        </authorList>
    </citation>
    <scope>NUCLEOTIDE SEQUENCE [LARGE SCALE GENOMIC DNA]</scope>
    <source>
        <strain evidence="2">B3_TA06</strain>
    </source>
</reference>
<dbReference type="PANTHER" id="PTHR35882">
    <property type="entry name" value="PELA"/>
    <property type="match status" value="1"/>
</dbReference>
<dbReference type="InterPro" id="IPR017853">
    <property type="entry name" value="GH"/>
</dbReference>
<dbReference type="SUPFAM" id="SSF51445">
    <property type="entry name" value="(Trans)glycosidases"/>
    <property type="match status" value="2"/>
</dbReference>
<dbReference type="PANTHER" id="PTHR35882:SF1">
    <property type="match status" value="1"/>
</dbReference>
<dbReference type="InterPro" id="IPR004352">
    <property type="entry name" value="GH114_TIM-barrel"/>
</dbReference>
<evidence type="ECO:0000313" key="3">
    <source>
        <dbReference type="Proteomes" id="UP000317778"/>
    </source>
</evidence>
<dbReference type="PRINTS" id="PR01545">
    <property type="entry name" value="THEMAYE10DUF"/>
</dbReference>
<dbReference type="InterPro" id="IPR013785">
    <property type="entry name" value="Aldolase_TIM"/>
</dbReference>
<dbReference type="EMBL" id="NJBO01000001">
    <property type="protein sequence ID" value="TKJ44327.1"/>
    <property type="molecule type" value="Genomic_DNA"/>
</dbReference>
<protein>
    <recommendedName>
        <fullName evidence="1">Glycoside-hydrolase family GH114 TIM-barrel domain-containing protein</fullName>
    </recommendedName>
</protein>
<proteinExistence type="predicted"/>
<gene>
    <name evidence="2" type="ORF">CEE36_00890</name>
</gene>
<organism evidence="2 3">
    <name type="scientific">candidate division TA06 bacterium B3_TA06</name>
    <dbReference type="NCBI Taxonomy" id="2012487"/>
    <lineage>
        <taxon>Bacteria</taxon>
        <taxon>Bacteria division TA06</taxon>
    </lineage>
</organism>
<dbReference type="Gene3D" id="3.20.20.70">
    <property type="entry name" value="Aldolase class I"/>
    <property type="match status" value="2"/>
</dbReference>